<evidence type="ECO:0000256" key="8">
    <source>
        <dbReference type="ARBA" id="ARBA00022840"/>
    </source>
</evidence>
<keyword evidence="7 14" id="KW-0547">Nucleotide-binding</keyword>
<keyword evidence="4 14" id="KW-0963">Cytoplasm</keyword>
<dbReference type="Gene3D" id="3.40.50.720">
    <property type="entry name" value="NAD(P)-binding Rossmann-like Domain"/>
    <property type="match status" value="1"/>
</dbReference>
<dbReference type="PANTHER" id="PTHR43445:SF3">
    <property type="entry name" value="UDP-N-ACETYLMURAMATE--L-ALANINE LIGASE"/>
    <property type="match status" value="1"/>
</dbReference>
<dbReference type="InterPro" id="IPR004101">
    <property type="entry name" value="Mur_ligase_C"/>
</dbReference>
<dbReference type="GO" id="GO:0071555">
    <property type="term" value="P:cell wall organization"/>
    <property type="evidence" value="ECO:0007669"/>
    <property type="project" value="UniProtKB-KW"/>
</dbReference>
<dbReference type="InterPro" id="IPR036565">
    <property type="entry name" value="Mur-like_cat_sf"/>
</dbReference>
<dbReference type="GO" id="GO:0005524">
    <property type="term" value="F:ATP binding"/>
    <property type="evidence" value="ECO:0007669"/>
    <property type="project" value="UniProtKB-UniRule"/>
</dbReference>
<dbReference type="InterPro" id="IPR005758">
    <property type="entry name" value="UDP-N-AcMur_Ala_ligase_MurC"/>
</dbReference>
<evidence type="ECO:0000256" key="10">
    <source>
        <dbReference type="ARBA" id="ARBA00022984"/>
    </source>
</evidence>
<evidence type="ECO:0000256" key="13">
    <source>
        <dbReference type="ARBA" id="ARBA00047833"/>
    </source>
</evidence>
<feature type="domain" description="Mur ligase central" evidence="17">
    <location>
        <begin position="109"/>
        <end position="288"/>
    </location>
</feature>
<dbReference type="Pfam" id="PF01225">
    <property type="entry name" value="Mur_ligase"/>
    <property type="match status" value="1"/>
</dbReference>
<dbReference type="Pfam" id="PF08245">
    <property type="entry name" value="Mur_ligase_M"/>
    <property type="match status" value="1"/>
</dbReference>
<dbReference type="GO" id="GO:0008360">
    <property type="term" value="P:regulation of cell shape"/>
    <property type="evidence" value="ECO:0007669"/>
    <property type="project" value="UniProtKB-KW"/>
</dbReference>
<evidence type="ECO:0000256" key="14">
    <source>
        <dbReference type="HAMAP-Rule" id="MF_00046"/>
    </source>
</evidence>
<dbReference type="GO" id="GO:0008763">
    <property type="term" value="F:UDP-N-acetylmuramate-L-alanine ligase activity"/>
    <property type="evidence" value="ECO:0007669"/>
    <property type="project" value="UniProtKB-UniRule"/>
</dbReference>
<keyword evidence="12 14" id="KW-0961">Cell wall biogenesis/degradation</keyword>
<dbReference type="EMBL" id="BSDX01000001">
    <property type="protein sequence ID" value="GLI53278.1"/>
    <property type="molecule type" value="Genomic_DNA"/>
</dbReference>
<keyword evidence="11 14" id="KW-0131">Cell cycle</keyword>
<comment type="pathway">
    <text evidence="2 14">Cell wall biogenesis; peptidoglycan biosynthesis.</text>
</comment>
<evidence type="ECO:0000256" key="6">
    <source>
        <dbReference type="ARBA" id="ARBA00022618"/>
    </source>
</evidence>
<evidence type="ECO:0000256" key="1">
    <source>
        <dbReference type="ARBA" id="ARBA00004496"/>
    </source>
</evidence>
<keyword evidence="19" id="KW-1185">Reference proteome</keyword>
<dbReference type="InterPro" id="IPR050061">
    <property type="entry name" value="MurCDEF_pg_biosynth"/>
</dbReference>
<keyword evidence="6 14" id="KW-0132">Cell division</keyword>
<keyword evidence="5 14" id="KW-0436">Ligase</keyword>
<keyword evidence="9 14" id="KW-0133">Cell shape</keyword>
<dbReference type="Proteomes" id="UP001144297">
    <property type="component" value="Unassembled WGS sequence"/>
</dbReference>
<reference evidence="18" key="1">
    <citation type="submission" date="2022-12" db="EMBL/GenBank/DDBJ databases">
        <title>Reference genome sequencing for broad-spectrum identification of bacterial and archaeal isolates by mass spectrometry.</title>
        <authorList>
            <person name="Sekiguchi Y."/>
            <person name="Tourlousse D.M."/>
        </authorList>
    </citation>
    <scope>NUCLEOTIDE SEQUENCE</scope>
    <source>
        <strain evidence="18">TSL-P1</strain>
    </source>
</reference>
<comment type="subcellular location">
    <subcellularLocation>
        <location evidence="1 14">Cytoplasm</location>
    </subcellularLocation>
</comment>
<evidence type="ECO:0000256" key="2">
    <source>
        <dbReference type="ARBA" id="ARBA00004752"/>
    </source>
</evidence>
<comment type="caution">
    <text evidence="18">The sequence shown here is derived from an EMBL/GenBank/DDBJ whole genome shotgun (WGS) entry which is preliminary data.</text>
</comment>
<evidence type="ECO:0000259" key="16">
    <source>
        <dbReference type="Pfam" id="PF02875"/>
    </source>
</evidence>
<evidence type="ECO:0000259" key="15">
    <source>
        <dbReference type="Pfam" id="PF01225"/>
    </source>
</evidence>
<dbReference type="Gene3D" id="3.40.1190.10">
    <property type="entry name" value="Mur-like, catalytic domain"/>
    <property type="match status" value="1"/>
</dbReference>
<dbReference type="HAMAP" id="MF_00046">
    <property type="entry name" value="MurC"/>
    <property type="match status" value="1"/>
</dbReference>
<evidence type="ECO:0000256" key="11">
    <source>
        <dbReference type="ARBA" id="ARBA00023306"/>
    </source>
</evidence>
<dbReference type="Pfam" id="PF02875">
    <property type="entry name" value="Mur_ligase_C"/>
    <property type="match status" value="1"/>
</dbReference>
<dbReference type="InterPro" id="IPR036615">
    <property type="entry name" value="Mur_ligase_C_dom_sf"/>
</dbReference>
<evidence type="ECO:0000313" key="18">
    <source>
        <dbReference type="EMBL" id="GLI53278.1"/>
    </source>
</evidence>
<name>A0A9W6GG21_9BACT</name>
<sequence length="456" mass="51158">MYQYKRIHFVGIGGIGMSGIAEVLHNMGYTVSGSDIKESDTVRRLKKLGIKVFIGHSSDNIDNTEVVVFSSAVKPDNPEIIKARSLGIPVIPRAEMLAELCRLKYSILVAGAHGKTTTTSFIATILSDAGFDPTIVIGGKLKSIGTNAKLGQGEFLVAEADESDGSFLKLSPAVSVITNIDREHLDYFKNLKRIKKAFLEFANKVPFYGVSVLCRECRHIRDLIPHLTRRYVTYGFDEASDFCAKNIEYSSSKVLFDAFFRNKFLGRFAITVPGNHNVLNALATIAVAKELSIPIEKVRESLENFTGISRRFEFKGEKNGVKFYDDYGHHPTEIKAVIKTALWLKPQRLCVIFQPHRYTRTRDLMEQFIQVFKTTLRKNDVLFLMDIYAASEPPIEGVSAEILYEKLKNVGVNVIFNPDKEDIKIDILRELKEGDLVFTIGAGDVYKIGESIKEKL</sequence>
<evidence type="ECO:0000256" key="12">
    <source>
        <dbReference type="ARBA" id="ARBA00023316"/>
    </source>
</evidence>
<evidence type="ECO:0000256" key="7">
    <source>
        <dbReference type="ARBA" id="ARBA00022741"/>
    </source>
</evidence>
<evidence type="ECO:0000313" key="19">
    <source>
        <dbReference type="Proteomes" id="UP001144297"/>
    </source>
</evidence>
<dbReference type="NCBIfam" id="TIGR01082">
    <property type="entry name" value="murC"/>
    <property type="match status" value="1"/>
</dbReference>
<dbReference type="Gene3D" id="3.90.190.20">
    <property type="entry name" value="Mur ligase, C-terminal domain"/>
    <property type="match status" value="1"/>
</dbReference>
<dbReference type="GO" id="GO:0009252">
    <property type="term" value="P:peptidoglycan biosynthetic process"/>
    <property type="evidence" value="ECO:0007669"/>
    <property type="project" value="UniProtKB-UniRule"/>
</dbReference>
<dbReference type="SUPFAM" id="SSF53244">
    <property type="entry name" value="MurD-like peptide ligases, peptide-binding domain"/>
    <property type="match status" value="1"/>
</dbReference>
<dbReference type="GO" id="GO:0051301">
    <property type="term" value="P:cell division"/>
    <property type="evidence" value="ECO:0007669"/>
    <property type="project" value="UniProtKB-KW"/>
</dbReference>
<dbReference type="PANTHER" id="PTHR43445">
    <property type="entry name" value="UDP-N-ACETYLMURAMATE--L-ALANINE LIGASE-RELATED"/>
    <property type="match status" value="1"/>
</dbReference>
<comment type="catalytic activity">
    <reaction evidence="13 14">
        <text>UDP-N-acetyl-alpha-D-muramate + L-alanine + ATP = UDP-N-acetyl-alpha-D-muramoyl-L-alanine + ADP + phosphate + H(+)</text>
        <dbReference type="Rhea" id="RHEA:23372"/>
        <dbReference type="ChEBI" id="CHEBI:15378"/>
        <dbReference type="ChEBI" id="CHEBI:30616"/>
        <dbReference type="ChEBI" id="CHEBI:43474"/>
        <dbReference type="ChEBI" id="CHEBI:57972"/>
        <dbReference type="ChEBI" id="CHEBI:70757"/>
        <dbReference type="ChEBI" id="CHEBI:83898"/>
        <dbReference type="ChEBI" id="CHEBI:456216"/>
        <dbReference type="EC" id="6.3.2.8"/>
    </reaction>
</comment>
<proteinExistence type="inferred from homology"/>
<gene>
    <name evidence="14 18" type="primary">murC</name>
    <name evidence="18" type="ORF">TISLANDTSLP1_09710</name>
</gene>
<comment type="similarity">
    <text evidence="14">Belongs to the MurCDEF family.</text>
</comment>
<organism evidence="18 19">
    <name type="scientific">Thermodesulfovibrio yellowstonii</name>
    <dbReference type="NCBI Taxonomy" id="28262"/>
    <lineage>
        <taxon>Bacteria</taxon>
        <taxon>Pseudomonadati</taxon>
        <taxon>Nitrospirota</taxon>
        <taxon>Thermodesulfovibrionia</taxon>
        <taxon>Thermodesulfovibrionales</taxon>
        <taxon>Thermodesulfovibrionaceae</taxon>
        <taxon>Thermodesulfovibrio</taxon>
    </lineage>
</organism>
<dbReference type="InterPro" id="IPR013221">
    <property type="entry name" value="Mur_ligase_cen"/>
</dbReference>
<feature type="domain" description="Mur ligase C-terminal" evidence="16">
    <location>
        <begin position="310"/>
        <end position="443"/>
    </location>
</feature>
<dbReference type="GO" id="GO:0005737">
    <property type="term" value="C:cytoplasm"/>
    <property type="evidence" value="ECO:0007669"/>
    <property type="project" value="UniProtKB-SubCell"/>
</dbReference>
<feature type="binding site" evidence="14">
    <location>
        <begin position="111"/>
        <end position="117"/>
    </location>
    <ligand>
        <name>ATP</name>
        <dbReference type="ChEBI" id="CHEBI:30616"/>
    </ligand>
</feature>
<accession>A0A9W6GG21</accession>
<evidence type="ECO:0000259" key="17">
    <source>
        <dbReference type="Pfam" id="PF08245"/>
    </source>
</evidence>
<evidence type="ECO:0000256" key="4">
    <source>
        <dbReference type="ARBA" id="ARBA00022490"/>
    </source>
</evidence>
<dbReference type="SUPFAM" id="SSF51984">
    <property type="entry name" value="MurCD N-terminal domain"/>
    <property type="match status" value="1"/>
</dbReference>
<evidence type="ECO:0000256" key="5">
    <source>
        <dbReference type="ARBA" id="ARBA00022598"/>
    </source>
</evidence>
<protein>
    <recommendedName>
        <fullName evidence="3 14">UDP-N-acetylmuramate--L-alanine ligase</fullName>
        <ecNumber evidence="3 14">6.3.2.8</ecNumber>
    </recommendedName>
    <alternativeName>
        <fullName evidence="14">UDP-N-acetylmuramoyl-L-alanine synthetase</fullName>
    </alternativeName>
</protein>
<evidence type="ECO:0000256" key="9">
    <source>
        <dbReference type="ARBA" id="ARBA00022960"/>
    </source>
</evidence>
<dbReference type="EC" id="6.3.2.8" evidence="3 14"/>
<keyword evidence="8 14" id="KW-0067">ATP-binding</keyword>
<dbReference type="SUPFAM" id="SSF53623">
    <property type="entry name" value="MurD-like peptide ligases, catalytic domain"/>
    <property type="match status" value="1"/>
</dbReference>
<comment type="function">
    <text evidence="14">Cell wall formation.</text>
</comment>
<dbReference type="AlphaFoldDB" id="A0A9W6GG21"/>
<feature type="domain" description="Mur ligase N-terminal catalytic" evidence="15">
    <location>
        <begin position="6"/>
        <end position="105"/>
    </location>
</feature>
<keyword evidence="10 14" id="KW-0573">Peptidoglycan synthesis</keyword>
<evidence type="ECO:0000256" key="3">
    <source>
        <dbReference type="ARBA" id="ARBA00012211"/>
    </source>
</evidence>
<dbReference type="InterPro" id="IPR000713">
    <property type="entry name" value="Mur_ligase_N"/>
</dbReference>